<dbReference type="AlphaFoldDB" id="H1S4A0"/>
<organism evidence="1 2">
    <name type="scientific">Cupriavidus basilensis OR16</name>
    <dbReference type="NCBI Taxonomy" id="1127483"/>
    <lineage>
        <taxon>Bacteria</taxon>
        <taxon>Pseudomonadati</taxon>
        <taxon>Pseudomonadota</taxon>
        <taxon>Betaproteobacteria</taxon>
        <taxon>Burkholderiales</taxon>
        <taxon>Burkholderiaceae</taxon>
        <taxon>Cupriavidus</taxon>
    </lineage>
</organism>
<dbReference type="PATRIC" id="fig|1127483.3.peg.2621"/>
<proteinExistence type="predicted"/>
<dbReference type="InterPro" id="IPR036388">
    <property type="entry name" value="WH-like_DNA-bd_sf"/>
</dbReference>
<evidence type="ECO:0000313" key="2">
    <source>
        <dbReference type="Proteomes" id="UP000005808"/>
    </source>
</evidence>
<protein>
    <submittedName>
        <fullName evidence="1">Response regulator</fullName>
    </submittedName>
</protein>
<name>H1S4A0_9BURK</name>
<comment type="caution">
    <text evidence="1">The sequence shown here is derived from an EMBL/GenBank/DDBJ whole genome shotgun (WGS) entry which is preliminary data.</text>
</comment>
<dbReference type="Proteomes" id="UP000005808">
    <property type="component" value="Unassembled WGS sequence"/>
</dbReference>
<dbReference type="Gene3D" id="1.10.10.10">
    <property type="entry name" value="Winged helix-like DNA-binding domain superfamily/Winged helix DNA-binding domain"/>
    <property type="match status" value="1"/>
</dbReference>
<accession>H1S4A0</accession>
<feature type="non-terminal residue" evidence="1">
    <location>
        <position position="1"/>
    </location>
</feature>
<gene>
    <name evidence="1" type="ORF">OR16_13059</name>
</gene>
<reference evidence="1 2" key="1">
    <citation type="journal article" date="2012" name="J. Bacteriol.">
        <title>De Novo Genome Project of Cupriavidus basilensis OR16.</title>
        <authorList>
            <person name="Cserhati M."/>
            <person name="Kriszt B."/>
            <person name="Szoboszlay S."/>
            <person name="Toth A."/>
            <person name="Szabo I."/>
            <person name="Tancsics A."/>
            <person name="Nagy I."/>
            <person name="Horvath B."/>
            <person name="Nagy I."/>
            <person name="Kukolya J."/>
        </authorList>
    </citation>
    <scope>NUCLEOTIDE SEQUENCE [LARGE SCALE GENOMIC DNA]</scope>
    <source>
        <strain evidence="1 2">OR16</strain>
    </source>
</reference>
<dbReference type="EMBL" id="AHJE01000030">
    <property type="protein sequence ID" value="EHP42583.1"/>
    <property type="molecule type" value="Genomic_DNA"/>
</dbReference>
<evidence type="ECO:0000313" key="1">
    <source>
        <dbReference type="EMBL" id="EHP42583.1"/>
    </source>
</evidence>
<sequence length="46" mass="5117">KVPPASRTVDSHLSRVRTKLALEPRNGVRLSAVYATGCRLDLVEQR</sequence>